<proteinExistence type="predicted"/>
<evidence type="ECO:0000313" key="7">
    <source>
        <dbReference type="Proteomes" id="UP000632498"/>
    </source>
</evidence>
<dbReference type="Pfam" id="PF09209">
    <property type="entry name" value="CecR_C"/>
    <property type="match status" value="1"/>
</dbReference>
<dbReference type="Gene3D" id="1.10.357.10">
    <property type="entry name" value="Tetracycline Repressor, domain 2"/>
    <property type="match status" value="1"/>
</dbReference>
<dbReference type="GO" id="GO:0000976">
    <property type="term" value="F:transcription cis-regulatory region binding"/>
    <property type="evidence" value="ECO:0007669"/>
    <property type="project" value="TreeGrafter"/>
</dbReference>
<keyword evidence="2 4" id="KW-0238">DNA-binding</keyword>
<reference evidence="6" key="2">
    <citation type="submission" date="2020-09" db="EMBL/GenBank/DDBJ databases">
        <authorList>
            <person name="Sun Q."/>
            <person name="Zhou Y."/>
        </authorList>
    </citation>
    <scope>NUCLEOTIDE SEQUENCE</scope>
    <source>
        <strain evidence="6">CGMCC 1.15254</strain>
    </source>
</reference>
<name>A0A917FB93_9PROT</name>
<evidence type="ECO:0000256" key="4">
    <source>
        <dbReference type="PROSITE-ProRule" id="PRU00335"/>
    </source>
</evidence>
<evidence type="ECO:0000256" key="1">
    <source>
        <dbReference type="ARBA" id="ARBA00023015"/>
    </source>
</evidence>
<dbReference type="GO" id="GO:0003700">
    <property type="term" value="F:DNA-binding transcription factor activity"/>
    <property type="evidence" value="ECO:0007669"/>
    <property type="project" value="TreeGrafter"/>
</dbReference>
<dbReference type="EMBL" id="BMHV01000009">
    <property type="protein sequence ID" value="GGF62668.1"/>
    <property type="molecule type" value="Genomic_DNA"/>
</dbReference>
<evidence type="ECO:0000256" key="2">
    <source>
        <dbReference type="ARBA" id="ARBA00023125"/>
    </source>
</evidence>
<evidence type="ECO:0000256" key="3">
    <source>
        <dbReference type="ARBA" id="ARBA00023163"/>
    </source>
</evidence>
<evidence type="ECO:0000259" key="5">
    <source>
        <dbReference type="PROSITE" id="PS50977"/>
    </source>
</evidence>
<dbReference type="PANTHER" id="PTHR30055">
    <property type="entry name" value="HTH-TYPE TRANSCRIPTIONAL REGULATOR RUTR"/>
    <property type="match status" value="1"/>
</dbReference>
<dbReference type="PROSITE" id="PS50977">
    <property type="entry name" value="HTH_TETR_2"/>
    <property type="match status" value="1"/>
</dbReference>
<keyword evidence="7" id="KW-1185">Reference proteome</keyword>
<gene>
    <name evidence="6" type="ORF">GCM10011332_15680</name>
</gene>
<sequence>MSDKKTKATANRLLEAAIEVFAKYGFDGASTRMLVNEAGVNISAIPYYFGSKEGLYEAVIEHIISTVLARQEEKSKEIFQALNKTDLTSVQARVLLHDFITSFIDILLSQRTSPSMVEIMIREQIHPSSVFDRFYDEMLKPTHEILTHLTAFLIGRKPDCEEAILCTHTILGQFVIFKTHQELMLRRTGWQEYGPREMDAIKTMVLRNVDAILDANRKNEP</sequence>
<dbReference type="InterPro" id="IPR050109">
    <property type="entry name" value="HTH-type_TetR-like_transc_reg"/>
</dbReference>
<dbReference type="RefSeq" id="WP_188663593.1">
    <property type="nucleotide sequence ID" value="NZ_BMHV01000009.1"/>
</dbReference>
<dbReference type="PRINTS" id="PR00455">
    <property type="entry name" value="HTHTETR"/>
</dbReference>
<protein>
    <submittedName>
        <fullName evidence="6">Transcriptional regulator</fullName>
    </submittedName>
</protein>
<dbReference type="InterPro" id="IPR001647">
    <property type="entry name" value="HTH_TetR"/>
</dbReference>
<dbReference type="InterPro" id="IPR015292">
    <property type="entry name" value="Tscrpt_reg_YbiH_C"/>
</dbReference>
<dbReference type="Proteomes" id="UP000632498">
    <property type="component" value="Unassembled WGS sequence"/>
</dbReference>
<dbReference type="InterPro" id="IPR009057">
    <property type="entry name" value="Homeodomain-like_sf"/>
</dbReference>
<feature type="DNA-binding region" description="H-T-H motif" evidence="4">
    <location>
        <begin position="30"/>
        <end position="49"/>
    </location>
</feature>
<dbReference type="AlphaFoldDB" id="A0A917FB93"/>
<dbReference type="SUPFAM" id="SSF48498">
    <property type="entry name" value="Tetracyclin repressor-like, C-terminal domain"/>
    <property type="match status" value="1"/>
</dbReference>
<dbReference type="Pfam" id="PF00440">
    <property type="entry name" value="TetR_N"/>
    <property type="match status" value="1"/>
</dbReference>
<reference evidence="6" key="1">
    <citation type="journal article" date="2014" name="Int. J. Syst. Evol. Microbiol.">
        <title>Complete genome sequence of Corynebacterium casei LMG S-19264T (=DSM 44701T), isolated from a smear-ripened cheese.</title>
        <authorList>
            <consortium name="US DOE Joint Genome Institute (JGI-PGF)"/>
            <person name="Walter F."/>
            <person name="Albersmeier A."/>
            <person name="Kalinowski J."/>
            <person name="Ruckert C."/>
        </authorList>
    </citation>
    <scope>NUCLEOTIDE SEQUENCE</scope>
    <source>
        <strain evidence="6">CGMCC 1.15254</strain>
    </source>
</reference>
<dbReference type="Gene3D" id="1.10.10.60">
    <property type="entry name" value="Homeodomain-like"/>
    <property type="match status" value="1"/>
</dbReference>
<feature type="domain" description="HTH tetR-type" evidence="5">
    <location>
        <begin position="7"/>
        <end position="67"/>
    </location>
</feature>
<comment type="caution">
    <text evidence="6">The sequence shown here is derived from an EMBL/GenBank/DDBJ whole genome shotgun (WGS) entry which is preliminary data.</text>
</comment>
<organism evidence="6 7">
    <name type="scientific">Terasakiella brassicae</name>
    <dbReference type="NCBI Taxonomy" id="1634917"/>
    <lineage>
        <taxon>Bacteria</taxon>
        <taxon>Pseudomonadati</taxon>
        <taxon>Pseudomonadota</taxon>
        <taxon>Alphaproteobacteria</taxon>
        <taxon>Rhodospirillales</taxon>
        <taxon>Terasakiellaceae</taxon>
        <taxon>Terasakiella</taxon>
    </lineage>
</organism>
<dbReference type="SUPFAM" id="SSF46689">
    <property type="entry name" value="Homeodomain-like"/>
    <property type="match status" value="1"/>
</dbReference>
<dbReference type="PANTHER" id="PTHR30055:SF234">
    <property type="entry name" value="HTH-TYPE TRANSCRIPTIONAL REGULATOR BETI"/>
    <property type="match status" value="1"/>
</dbReference>
<keyword evidence="1" id="KW-0805">Transcription regulation</keyword>
<keyword evidence="3" id="KW-0804">Transcription</keyword>
<accession>A0A917FB93</accession>
<dbReference type="InterPro" id="IPR036271">
    <property type="entry name" value="Tet_transcr_reg_TetR-rel_C_sf"/>
</dbReference>
<evidence type="ECO:0000313" key="6">
    <source>
        <dbReference type="EMBL" id="GGF62668.1"/>
    </source>
</evidence>